<dbReference type="InterPro" id="IPR002686">
    <property type="entry name" value="Transposase_17"/>
</dbReference>
<dbReference type="SMART" id="SM01321">
    <property type="entry name" value="Y1_Tnp"/>
    <property type="match status" value="1"/>
</dbReference>
<evidence type="ECO:0000259" key="1">
    <source>
        <dbReference type="SMART" id="SM01321"/>
    </source>
</evidence>
<protein>
    <submittedName>
        <fullName evidence="2">Transposase</fullName>
    </submittedName>
</protein>
<dbReference type="InterPro" id="IPR036515">
    <property type="entry name" value="Transposase_17_sf"/>
</dbReference>
<dbReference type="Gene3D" id="3.30.70.1290">
    <property type="entry name" value="Transposase IS200-like"/>
    <property type="match status" value="1"/>
</dbReference>
<organism evidence="2 3">
    <name type="scientific">Massilia agilis</name>
    <dbReference type="NCBI Taxonomy" id="1811226"/>
    <lineage>
        <taxon>Bacteria</taxon>
        <taxon>Pseudomonadati</taxon>
        <taxon>Pseudomonadota</taxon>
        <taxon>Betaproteobacteria</taxon>
        <taxon>Burkholderiales</taxon>
        <taxon>Oxalobacteraceae</taxon>
        <taxon>Telluria group</taxon>
        <taxon>Massilia</taxon>
    </lineage>
</organism>
<comment type="caution">
    <text evidence="2">The sequence shown here is derived from an EMBL/GenBank/DDBJ whole genome shotgun (WGS) entry which is preliminary data.</text>
</comment>
<dbReference type="NCBIfam" id="NF047646">
    <property type="entry name" value="REP_Tyr_transpos"/>
    <property type="match status" value="1"/>
</dbReference>
<reference evidence="2 3" key="1">
    <citation type="submission" date="2022-08" db="EMBL/GenBank/DDBJ databases">
        <title>Reclassification of Massilia species as members of the genera Telluria, Duganella, Pseudoduganella, Mokoshia gen. nov. and Zemynaea gen. nov. using orthogonal and non-orthogonal genome-based approaches.</title>
        <authorList>
            <person name="Bowman J.P."/>
        </authorList>
    </citation>
    <scope>NUCLEOTIDE SEQUENCE [LARGE SCALE GENOMIC DNA]</scope>
    <source>
        <strain evidence="2 3">JCM 31605</strain>
    </source>
</reference>
<accession>A0ABT2D856</accession>
<dbReference type="Proteomes" id="UP001206126">
    <property type="component" value="Unassembled WGS sequence"/>
</dbReference>
<dbReference type="SUPFAM" id="SSF143422">
    <property type="entry name" value="Transposase IS200-like"/>
    <property type="match status" value="1"/>
</dbReference>
<evidence type="ECO:0000313" key="3">
    <source>
        <dbReference type="Proteomes" id="UP001206126"/>
    </source>
</evidence>
<keyword evidence="3" id="KW-1185">Reference proteome</keyword>
<dbReference type="RefSeq" id="WP_258821231.1">
    <property type="nucleotide sequence ID" value="NZ_JANUHB010000001.1"/>
</dbReference>
<name>A0ABT2D856_9BURK</name>
<dbReference type="EMBL" id="JANUHB010000001">
    <property type="protein sequence ID" value="MCS0807465.1"/>
    <property type="molecule type" value="Genomic_DNA"/>
</dbReference>
<dbReference type="PANTHER" id="PTHR36966">
    <property type="entry name" value="REP-ASSOCIATED TYROSINE TRANSPOSASE"/>
    <property type="match status" value="1"/>
</dbReference>
<dbReference type="PANTHER" id="PTHR36966:SF1">
    <property type="entry name" value="REP-ASSOCIATED TYROSINE TRANSPOSASE"/>
    <property type="match status" value="1"/>
</dbReference>
<proteinExistence type="predicted"/>
<evidence type="ECO:0000313" key="2">
    <source>
        <dbReference type="EMBL" id="MCS0807465.1"/>
    </source>
</evidence>
<sequence>MSRYRRVIGSTFFFTVVAYRRREILCDERIRCALNQAIRLVASQRPFAIDAWVLLPDHMHVIWTLPEGDHDFSTRWSEIKRFVSTNCGGAFHRPVMQTEAAVARRESTIWQRRFWEHRIRDEHDLEIHMDYVHFNPVRHGYVTRADQWPFSTFHRYVSQGMYPVDWGGNARVSGYDLE</sequence>
<feature type="domain" description="Transposase IS200-like" evidence="1">
    <location>
        <begin position="7"/>
        <end position="135"/>
    </location>
</feature>
<gene>
    <name evidence="2" type="ORF">NX774_05940</name>
</gene>
<dbReference type="InterPro" id="IPR052715">
    <property type="entry name" value="RAYT_transposase"/>
</dbReference>